<sequence>MAELNRYTVSPFSGDRYSENEKKLREGETPCAICGKAVKEPFKHQAVVVGGGDWASTEEEAADVEDPGYMGVWGIGVDCHRKYLIKPK</sequence>
<reference evidence="2" key="1">
    <citation type="submission" date="2016-10" db="EMBL/GenBank/DDBJ databases">
        <authorList>
            <person name="Varghese N."/>
            <person name="Submissions S."/>
        </authorList>
    </citation>
    <scope>NUCLEOTIDE SEQUENCE [LARGE SCALE GENOMIC DNA]</scope>
    <source>
        <strain evidence="2">DSM 26382</strain>
    </source>
</reference>
<gene>
    <name evidence="1" type="ORF">SAMN05216576_10775</name>
</gene>
<organism evidence="1 2">
    <name type="scientific">Ectopseudomonas chengduensis</name>
    <dbReference type="NCBI Taxonomy" id="489632"/>
    <lineage>
        <taxon>Bacteria</taxon>
        <taxon>Pseudomonadati</taxon>
        <taxon>Pseudomonadota</taxon>
        <taxon>Gammaproteobacteria</taxon>
        <taxon>Pseudomonadales</taxon>
        <taxon>Pseudomonadaceae</taxon>
        <taxon>Ectopseudomonas</taxon>
    </lineage>
</organism>
<accession>A0A1G6PSW4</accession>
<dbReference type="Proteomes" id="UP000199467">
    <property type="component" value="Unassembled WGS sequence"/>
</dbReference>
<keyword evidence="2" id="KW-1185">Reference proteome</keyword>
<evidence type="ECO:0000313" key="2">
    <source>
        <dbReference type="Proteomes" id="UP000199467"/>
    </source>
</evidence>
<name>A0A1G6PSW4_9GAMM</name>
<dbReference type="RefSeq" id="WP_017362234.1">
    <property type="nucleotide sequence ID" value="NZ_FMZQ01000007.1"/>
</dbReference>
<dbReference type="EMBL" id="FMZQ01000007">
    <property type="protein sequence ID" value="SDC83118.1"/>
    <property type="molecule type" value="Genomic_DNA"/>
</dbReference>
<protein>
    <submittedName>
        <fullName evidence="1">Uncharacterized protein</fullName>
    </submittedName>
</protein>
<dbReference type="AlphaFoldDB" id="A0A1G6PSW4"/>
<evidence type="ECO:0000313" key="1">
    <source>
        <dbReference type="EMBL" id="SDC83118.1"/>
    </source>
</evidence>
<dbReference type="GeneID" id="57609135"/>
<proteinExistence type="predicted"/>